<sequence length="208" mass="23322">RPEFALGLKSVVRAVPALEVNPEKLANHPRKLSAINTALLMGRQPLETRAPQDLSQVKGIGGVYEQRLYAAGVGTYWELTNLSDEDLLEILVIENLSLLRTEPEEMRGDALRLAEESNSVGRIWVEERMDDLEPLAGIGERWEQRLYDAGIYTYEDLANATVEQLTDTFRAQTSRHADYAQWIEQARQLVADRSGPSQSAPEQADDMA</sequence>
<dbReference type="InterPro" id="IPR010995">
    <property type="entry name" value="DNA_repair_Rad51/TF_NusA_a-hlx"/>
</dbReference>
<accession>X0YD49</accession>
<evidence type="ECO:0000313" key="1">
    <source>
        <dbReference type="EMBL" id="GAG46628.1"/>
    </source>
</evidence>
<dbReference type="SUPFAM" id="SSF47794">
    <property type="entry name" value="Rad51 N-terminal domain-like"/>
    <property type="match status" value="1"/>
</dbReference>
<dbReference type="AlphaFoldDB" id="X0YD49"/>
<dbReference type="EMBL" id="BARS01051565">
    <property type="protein sequence ID" value="GAG46628.1"/>
    <property type="molecule type" value="Genomic_DNA"/>
</dbReference>
<proteinExistence type="predicted"/>
<feature type="non-terminal residue" evidence="1">
    <location>
        <position position="1"/>
    </location>
</feature>
<reference evidence="1" key="1">
    <citation type="journal article" date="2014" name="Front. Microbiol.">
        <title>High frequency of phylogenetically diverse reductive dehalogenase-homologous genes in deep subseafloor sedimentary metagenomes.</title>
        <authorList>
            <person name="Kawai M."/>
            <person name="Futagami T."/>
            <person name="Toyoda A."/>
            <person name="Takaki Y."/>
            <person name="Nishi S."/>
            <person name="Hori S."/>
            <person name="Arai W."/>
            <person name="Tsubouchi T."/>
            <person name="Morono Y."/>
            <person name="Uchiyama I."/>
            <person name="Ito T."/>
            <person name="Fujiyama A."/>
            <person name="Inagaki F."/>
            <person name="Takami H."/>
        </authorList>
    </citation>
    <scope>NUCLEOTIDE SEQUENCE</scope>
    <source>
        <strain evidence="1">Expedition CK06-06</strain>
    </source>
</reference>
<dbReference type="GO" id="GO:0000166">
    <property type="term" value="F:nucleotide binding"/>
    <property type="evidence" value="ECO:0007669"/>
    <property type="project" value="InterPro"/>
</dbReference>
<evidence type="ECO:0008006" key="2">
    <source>
        <dbReference type="Google" id="ProtNLM"/>
    </source>
</evidence>
<dbReference type="Pfam" id="PF14520">
    <property type="entry name" value="HHH_5"/>
    <property type="match status" value="2"/>
</dbReference>
<organism evidence="1">
    <name type="scientific">marine sediment metagenome</name>
    <dbReference type="NCBI Taxonomy" id="412755"/>
    <lineage>
        <taxon>unclassified sequences</taxon>
        <taxon>metagenomes</taxon>
        <taxon>ecological metagenomes</taxon>
    </lineage>
</organism>
<name>X0YD49_9ZZZZ</name>
<protein>
    <recommendedName>
        <fullName evidence="2">DUF4332 domain-containing protein</fullName>
    </recommendedName>
</protein>
<dbReference type="Gene3D" id="1.10.150.20">
    <property type="entry name" value="5' to 3' exonuclease, C-terminal subdomain"/>
    <property type="match status" value="2"/>
</dbReference>
<gene>
    <name evidence="1" type="ORF">S01H1_76783</name>
</gene>
<comment type="caution">
    <text evidence="1">The sequence shown here is derived from an EMBL/GenBank/DDBJ whole genome shotgun (WGS) entry which is preliminary data.</text>
</comment>